<proteinExistence type="predicted"/>
<dbReference type="Proteomes" id="UP000018979">
    <property type="component" value="Chromosome I"/>
</dbReference>
<reference evidence="1 2" key="1">
    <citation type="submission" date="2013-06" db="EMBL/GenBank/DDBJ databases">
        <authorList>
            <person name="Aslett M."/>
        </authorList>
    </citation>
    <scope>NUCLEOTIDE SEQUENCE [LARGE SCALE GENOMIC DNA]</scope>
    <source>
        <strain evidence="1 2">Db11</strain>
    </source>
</reference>
<sequence>MKNKDFYDSCIDVHAAFPSRITPCLPLTVLVSRRKCFCRPASVSSENDSVACEIAFAPVARRAPAAPSFSIIIGTCRYPTGFSLGLPHRIASDFGLCYYLQTLTKLMIVIG</sequence>
<organism evidence="1 2">
    <name type="scientific">Serratia marcescens subsp. marcescens Db11</name>
    <dbReference type="NCBI Taxonomy" id="273526"/>
    <lineage>
        <taxon>Bacteria</taxon>
        <taxon>Pseudomonadati</taxon>
        <taxon>Pseudomonadota</taxon>
        <taxon>Gammaproteobacteria</taxon>
        <taxon>Enterobacterales</taxon>
        <taxon>Yersiniaceae</taxon>
        <taxon>Serratia</taxon>
    </lineage>
</organism>
<reference evidence="1 2" key="3">
    <citation type="journal article" date="2014" name="Genome Biol. Evol.">
        <title>Genome evolution and plasticity of Serratia marcescens, an important multidrug-resistant nosocomial pathogen.</title>
        <authorList>
            <person name="Iguchi A."/>
            <person name="Nagaya Y."/>
            <person name="Pradel E."/>
            <person name="Ooka T."/>
            <person name="Ogura Y."/>
            <person name="Katsura K."/>
            <person name="Kurokawa K."/>
            <person name="Oshima K."/>
            <person name="Hattori M."/>
            <person name="Parkhill J."/>
            <person name="Sebaihia M."/>
            <person name="Coulthurst S.J."/>
            <person name="Gotoh N."/>
            <person name="Thomson N.R."/>
            <person name="Ewbank J.J."/>
            <person name="Hayashi T."/>
        </authorList>
    </citation>
    <scope>NUCLEOTIDE SEQUENCE [LARGE SCALE GENOMIC DNA]</scope>
    <source>
        <strain evidence="1 2">Db11</strain>
    </source>
</reference>
<dbReference type="KEGG" id="smac:SMDB11_1277"/>
<gene>
    <name evidence="1" type="ORF">SMDB11_1277</name>
</gene>
<dbReference type="EMBL" id="HG326223">
    <property type="protein sequence ID" value="CDG11852.1"/>
    <property type="molecule type" value="Genomic_DNA"/>
</dbReference>
<dbReference type="AlphaFoldDB" id="A0ABC9IGV1"/>
<reference evidence="2" key="2">
    <citation type="submission" date="2013-11" db="EMBL/GenBank/DDBJ databases">
        <title>Genome sequences of clinical and environmental isolates of Serratia marcescens.</title>
        <authorList>
            <person name="Iguchi A."/>
            <person name="Komatsu H."/>
            <person name="Nagaya Y."/>
            <person name="Ogura Y."/>
            <person name="Katsura K."/>
            <person name="Kurokawa K."/>
            <person name="Ooka T."/>
            <person name="Hattori M."/>
            <person name="Gotoh N."/>
            <person name="Thomson N."/>
            <person name="Hayashi T."/>
        </authorList>
    </citation>
    <scope>NUCLEOTIDE SEQUENCE [LARGE SCALE GENOMIC DNA]</scope>
    <source>
        <strain evidence="2">Db11</strain>
    </source>
</reference>
<evidence type="ECO:0000313" key="1">
    <source>
        <dbReference type="EMBL" id="CDG11852.1"/>
    </source>
</evidence>
<accession>A0ABC9IGV1</accession>
<name>A0ABC9IGV1_SERMA</name>
<evidence type="ECO:0000313" key="2">
    <source>
        <dbReference type="Proteomes" id="UP000018979"/>
    </source>
</evidence>
<protein>
    <submittedName>
        <fullName evidence="1">Uncharacterized protein</fullName>
    </submittedName>
</protein>